<gene>
    <name evidence="2" type="ORF">SAMN04488696_0377</name>
</gene>
<dbReference type="Gene3D" id="3.40.50.300">
    <property type="entry name" value="P-loop containing nucleotide triphosphate hydrolases"/>
    <property type="match status" value="1"/>
</dbReference>
<organism evidence="2 3">
    <name type="scientific">Methanolobus profundi</name>
    <dbReference type="NCBI Taxonomy" id="487685"/>
    <lineage>
        <taxon>Archaea</taxon>
        <taxon>Methanobacteriati</taxon>
        <taxon>Methanobacteriota</taxon>
        <taxon>Stenosarchaea group</taxon>
        <taxon>Methanomicrobia</taxon>
        <taxon>Methanosarcinales</taxon>
        <taxon>Methanosarcinaceae</taxon>
        <taxon>Methanolobus</taxon>
    </lineage>
</organism>
<evidence type="ECO:0000259" key="1">
    <source>
        <dbReference type="Pfam" id="PF13304"/>
    </source>
</evidence>
<keyword evidence="3" id="KW-1185">Reference proteome</keyword>
<evidence type="ECO:0000313" key="3">
    <source>
        <dbReference type="Proteomes" id="UP000198535"/>
    </source>
</evidence>
<dbReference type="PANTHER" id="PTHR40396:SF1">
    <property type="entry name" value="ATPASE AAA-TYPE CORE DOMAIN-CONTAINING PROTEIN"/>
    <property type="match status" value="1"/>
</dbReference>
<dbReference type="PANTHER" id="PTHR40396">
    <property type="entry name" value="ATPASE-LIKE PROTEIN"/>
    <property type="match status" value="1"/>
</dbReference>
<protein>
    <recommendedName>
        <fullName evidence="1">ATPase AAA-type core domain-containing protein</fullName>
    </recommendedName>
</protein>
<evidence type="ECO:0000313" key="2">
    <source>
        <dbReference type="EMBL" id="SFM21178.1"/>
    </source>
</evidence>
<dbReference type="RefSeq" id="WP_091932399.1">
    <property type="nucleotide sequence ID" value="NZ_FOUJ01000001.1"/>
</dbReference>
<feature type="domain" description="ATPase AAA-type core" evidence="1">
    <location>
        <begin position="49"/>
        <end position="366"/>
    </location>
</feature>
<reference evidence="3" key="1">
    <citation type="submission" date="2016-10" db="EMBL/GenBank/DDBJ databases">
        <authorList>
            <person name="Varghese N."/>
            <person name="Submissions S."/>
        </authorList>
    </citation>
    <scope>NUCLEOTIDE SEQUENCE [LARGE SCALE GENOMIC DNA]</scope>
    <source>
        <strain evidence="3">Mob M</strain>
    </source>
</reference>
<proteinExistence type="predicted"/>
<dbReference type="STRING" id="487685.SAMN04488696_0377"/>
<dbReference type="InterPro" id="IPR027417">
    <property type="entry name" value="P-loop_NTPase"/>
</dbReference>
<sequence>MLIEFKAENFRSIRDEITFSLLASSDRVLEENLIEPDALKKNDRLVKSAVIYGANASGKSNVLLAMFNLQNLVMTSVKNQDGDLLPFEPFKLTPECMSKPSRFSVFFIKNNIRYRYAVSYDRTKIIDEELYYYPNNREALVFERRNTTEFKFTIDKRVQNDISKRTLSNVLYLSNSAQQNYDKTLEAFKWFREDLRVIGARTLSEQGEYTIRMLNQDDDSKKAILRSLERADLGLKDIIASIEDIDPTELPVEIMNHLPRSFEKASGKLQKIDINTFHLAKDKDGKEHSISFDFNTEESDGTRRFFTLIGPWLNALNKGQVLFVDELELKLHPMLSEHLVKLFHDKSYNKNNAQLIITTHNTNLLNDELFRRDQIWFTEKDTDAGNTDLYSLLEFQVRKDQNILKGYLMGRYGALPFISS</sequence>
<dbReference type="Proteomes" id="UP000198535">
    <property type="component" value="Unassembled WGS sequence"/>
</dbReference>
<name>A0A1I4P098_9EURY</name>
<accession>A0A1I4P098</accession>
<dbReference type="SUPFAM" id="SSF52540">
    <property type="entry name" value="P-loop containing nucleoside triphosphate hydrolases"/>
    <property type="match status" value="1"/>
</dbReference>
<dbReference type="GO" id="GO:0016887">
    <property type="term" value="F:ATP hydrolysis activity"/>
    <property type="evidence" value="ECO:0007669"/>
    <property type="project" value="InterPro"/>
</dbReference>
<dbReference type="EMBL" id="FOUJ01000001">
    <property type="protein sequence ID" value="SFM21178.1"/>
    <property type="molecule type" value="Genomic_DNA"/>
</dbReference>
<dbReference type="Pfam" id="PF13304">
    <property type="entry name" value="AAA_21"/>
    <property type="match status" value="1"/>
</dbReference>
<dbReference type="InterPro" id="IPR003959">
    <property type="entry name" value="ATPase_AAA_core"/>
</dbReference>
<dbReference type="OrthoDB" id="111766at2157"/>
<dbReference type="AlphaFoldDB" id="A0A1I4P098"/>
<dbReference type="GO" id="GO:0005524">
    <property type="term" value="F:ATP binding"/>
    <property type="evidence" value="ECO:0007669"/>
    <property type="project" value="InterPro"/>
</dbReference>